<dbReference type="PROSITE" id="PS00211">
    <property type="entry name" value="ABC_TRANSPORTER_1"/>
    <property type="match status" value="1"/>
</dbReference>
<feature type="region of interest" description="Disordered" evidence="9">
    <location>
        <begin position="337"/>
        <end position="373"/>
    </location>
</feature>
<dbReference type="InterPro" id="IPR030946">
    <property type="entry name" value="EcfA2"/>
</dbReference>
<dbReference type="InterPro" id="IPR003593">
    <property type="entry name" value="AAA+_ATPase"/>
</dbReference>
<evidence type="ECO:0000256" key="4">
    <source>
        <dbReference type="ARBA" id="ARBA00022741"/>
    </source>
</evidence>
<keyword evidence="12" id="KW-1185">Reference proteome</keyword>
<keyword evidence="2 8" id="KW-0813">Transport</keyword>
<protein>
    <recommendedName>
        <fullName evidence="8">Energy-coupling factor transporter ATP-binding protein EcfA2</fullName>
        <ecNumber evidence="8">7.-.-.-</ecNumber>
    </recommendedName>
</protein>
<dbReference type="SUPFAM" id="SSF52540">
    <property type="entry name" value="P-loop containing nucleoside triphosphate hydrolases"/>
    <property type="match status" value="1"/>
</dbReference>
<dbReference type="EC" id="7.-.-.-" evidence="8"/>
<sequence>MPIAFEQVSYSYSAPAKKKRRRKGDADSGGFDALVEPGAASVGADSASPCAIDTAKSDGADAPKPLWGNPAGKTWALCNITFTLEDGEFLGIAGHTGSGKSTLIQHMNGLIHPTSGRVLVDGVDIADKKAAAAARSNVGVVFQYPEHQLFAATVYDDVAFGPRNMGLAASEVDARVRESLAQVALDFDEIRDKSPFELSGGQQRRVAFAGVLAMRPTKLILDEPVAGLDPAARNDFLNLISDLHESGLTVVMVSHTMDDLARYCDRVLVLKEGSLFTLGTPAEVFSHASELRDIGLGVPSAQKLANDLREAGIHLNGELYDTQSLADALATLYRKRSSASPDALDVPNAQEEPRTADAPFASGIEGNEASCPK</sequence>
<dbReference type="Gene3D" id="3.40.50.300">
    <property type="entry name" value="P-loop containing nucleotide triphosphate hydrolases"/>
    <property type="match status" value="1"/>
</dbReference>
<comment type="subunit">
    <text evidence="8">Forms a stable energy-coupling factor (ECF) transporter complex composed of 2 membrane-embedded substrate-binding proteins (S component), 2 ATP-binding proteins (A component) and 2 transmembrane proteins (T component).</text>
</comment>
<dbReference type="RefSeq" id="WP_102375189.1">
    <property type="nucleotide sequence ID" value="NZ_JBBNOP010000012.1"/>
</dbReference>
<evidence type="ECO:0000313" key="11">
    <source>
        <dbReference type="EMBL" id="MEQ3363827.1"/>
    </source>
</evidence>
<dbReference type="EMBL" id="JBBNOP010000012">
    <property type="protein sequence ID" value="MEQ3363827.1"/>
    <property type="molecule type" value="Genomic_DNA"/>
</dbReference>
<dbReference type="InterPro" id="IPR003439">
    <property type="entry name" value="ABC_transporter-like_ATP-bd"/>
</dbReference>
<dbReference type="PANTHER" id="PTHR43553:SF27">
    <property type="entry name" value="ENERGY-COUPLING FACTOR TRANSPORTER ATP-BINDING PROTEIN ECFA2"/>
    <property type="match status" value="1"/>
</dbReference>
<evidence type="ECO:0000256" key="6">
    <source>
        <dbReference type="ARBA" id="ARBA00022967"/>
    </source>
</evidence>
<comment type="subcellular location">
    <subcellularLocation>
        <location evidence="1 8">Cell membrane</location>
        <topology evidence="1 8">Peripheral membrane protein</topology>
    </subcellularLocation>
</comment>
<dbReference type="SMART" id="SM00382">
    <property type="entry name" value="AAA"/>
    <property type="match status" value="1"/>
</dbReference>
<gene>
    <name evidence="11" type="ORF">AAA083_12650</name>
</gene>
<comment type="function">
    <text evidence="8">ATP-binding (A) component of a common energy-coupling factor (ECF) ABC-transporter complex.</text>
</comment>
<accession>A0ABV1JIA7</accession>
<dbReference type="PANTHER" id="PTHR43553">
    <property type="entry name" value="HEAVY METAL TRANSPORTER"/>
    <property type="match status" value="1"/>
</dbReference>
<evidence type="ECO:0000313" key="12">
    <source>
        <dbReference type="Proteomes" id="UP001487305"/>
    </source>
</evidence>
<evidence type="ECO:0000256" key="5">
    <source>
        <dbReference type="ARBA" id="ARBA00022840"/>
    </source>
</evidence>
<evidence type="ECO:0000256" key="1">
    <source>
        <dbReference type="ARBA" id="ARBA00004202"/>
    </source>
</evidence>
<dbReference type="InterPro" id="IPR017871">
    <property type="entry name" value="ABC_transporter-like_CS"/>
</dbReference>
<evidence type="ECO:0000256" key="8">
    <source>
        <dbReference type="RuleBase" id="RU365104"/>
    </source>
</evidence>
<dbReference type="InterPro" id="IPR015856">
    <property type="entry name" value="ABC_transpr_CbiO/EcfA_su"/>
</dbReference>
<comment type="caution">
    <text evidence="11">The sequence shown here is derived from an EMBL/GenBank/DDBJ whole genome shotgun (WGS) entry which is preliminary data.</text>
</comment>
<keyword evidence="6" id="KW-1278">Translocase</keyword>
<evidence type="ECO:0000256" key="3">
    <source>
        <dbReference type="ARBA" id="ARBA00022475"/>
    </source>
</evidence>
<keyword evidence="7 8" id="KW-0472">Membrane</keyword>
<feature type="domain" description="ABC transporter" evidence="10">
    <location>
        <begin position="57"/>
        <end position="297"/>
    </location>
</feature>
<reference evidence="11 12" key="1">
    <citation type="submission" date="2024-04" db="EMBL/GenBank/DDBJ databases">
        <title>Human intestinal bacterial collection.</title>
        <authorList>
            <person name="Pauvert C."/>
            <person name="Hitch T.C.A."/>
            <person name="Clavel T."/>
        </authorList>
    </citation>
    <scope>NUCLEOTIDE SEQUENCE [LARGE SCALE GENOMIC DNA]</scope>
    <source>
        <strain evidence="11 12">CLA-KB-H42</strain>
    </source>
</reference>
<proteinExistence type="inferred from homology"/>
<name>A0ABV1JIA7_9ACTN</name>
<dbReference type="InterPro" id="IPR050095">
    <property type="entry name" value="ECF_ABC_transporter_ATP-bd"/>
</dbReference>
<keyword evidence="3 8" id="KW-1003">Cell membrane</keyword>
<evidence type="ECO:0000256" key="2">
    <source>
        <dbReference type="ARBA" id="ARBA00022448"/>
    </source>
</evidence>
<evidence type="ECO:0000256" key="7">
    <source>
        <dbReference type="ARBA" id="ARBA00023136"/>
    </source>
</evidence>
<dbReference type="PROSITE" id="PS50893">
    <property type="entry name" value="ABC_TRANSPORTER_2"/>
    <property type="match status" value="1"/>
</dbReference>
<dbReference type="Proteomes" id="UP001487305">
    <property type="component" value="Unassembled WGS sequence"/>
</dbReference>
<organism evidence="11 12">
    <name type="scientific">Raoultibacter massiliensis</name>
    <dbReference type="NCBI Taxonomy" id="1852371"/>
    <lineage>
        <taxon>Bacteria</taxon>
        <taxon>Bacillati</taxon>
        <taxon>Actinomycetota</taxon>
        <taxon>Coriobacteriia</taxon>
        <taxon>Eggerthellales</taxon>
        <taxon>Eggerthellaceae</taxon>
        <taxon>Raoultibacter</taxon>
    </lineage>
</organism>
<dbReference type="InterPro" id="IPR027417">
    <property type="entry name" value="P-loop_NTPase"/>
</dbReference>
<evidence type="ECO:0000259" key="10">
    <source>
        <dbReference type="PROSITE" id="PS50893"/>
    </source>
</evidence>
<keyword evidence="4 8" id="KW-0547">Nucleotide-binding</keyword>
<comment type="similarity">
    <text evidence="8">Belongs to the ABC transporter superfamily. Energy-coupling factor EcfA family.</text>
</comment>
<dbReference type="Pfam" id="PF00005">
    <property type="entry name" value="ABC_tran"/>
    <property type="match status" value="1"/>
</dbReference>
<dbReference type="NCBIfam" id="TIGR04521">
    <property type="entry name" value="ECF_ATPase_2"/>
    <property type="match status" value="1"/>
</dbReference>
<evidence type="ECO:0000256" key="9">
    <source>
        <dbReference type="SAM" id="MobiDB-lite"/>
    </source>
</evidence>
<dbReference type="CDD" id="cd03225">
    <property type="entry name" value="ABC_cobalt_CbiO_domain1"/>
    <property type="match status" value="1"/>
</dbReference>
<keyword evidence="5 8" id="KW-0067">ATP-binding</keyword>